<sequence>MDIGNSFRIEIIIEIVVEFVIEMQTKMESELGSTSEPEPDFAVPNPASPRARGRTGVGVKPNGGEGTARKLPLPPPSHRR</sequence>
<dbReference type="EMBL" id="BGZK01000258">
    <property type="protein sequence ID" value="GBP32357.1"/>
    <property type="molecule type" value="Genomic_DNA"/>
</dbReference>
<evidence type="ECO:0000313" key="3">
    <source>
        <dbReference type="Proteomes" id="UP000299102"/>
    </source>
</evidence>
<feature type="region of interest" description="Disordered" evidence="1">
    <location>
        <begin position="27"/>
        <end position="80"/>
    </location>
</feature>
<evidence type="ECO:0000256" key="1">
    <source>
        <dbReference type="SAM" id="MobiDB-lite"/>
    </source>
</evidence>
<accession>A0A4C1V243</accession>
<reference evidence="2 3" key="1">
    <citation type="journal article" date="2019" name="Commun. Biol.">
        <title>The bagworm genome reveals a unique fibroin gene that provides high tensile strength.</title>
        <authorList>
            <person name="Kono N."/>
            <person name="Nakamura H."/>
            <person name="Ohtoshi R."/>
            <person name="Tomita M."/>
            <person name="Numata K."/>
            <person name="Arakawa K."/>
        </authorList>
    </citation>
    <scope>NUCLEOTIDE SEQUENCE [LARGE SCALE GENOMIC DNA]</scope>
</reference>
<organism evidence="2 3">
    <name type="scientific">Eumeta variegata</name>
    <name type="common">Bagworm moth</name>
    <name type="synonym">Eumeta japonica</name>
    <dbReference type="NCBI Taxonomy" id="151549"/>
    <lineage>
        <taxon>Eukaryota</taxon>
        <taxon>Metazoa</taxon>
        <taxon>Ecdysozoa</taxon>
        <taxon>Arthropoda</taxon>
        <taxon>Hexapoda</taxon>
        <taxon>Insecta</taxon>
        <taxon>Pterygota</taxon>
        <taxon>Neoptera</taxon>
        <taxon>Endopterygota</taxon>
        <taxon>Lepidoptera</taxon>
        <taxon>Glossata</taxon>
        <taxon>Ditrysia</taxon>
        <taxon>Tineoidea</taxon>
        <taxon>Psychidae</taxon>
        <taxon>Oiketicinae</taxon>
        <taxon>Eumeta</taxon>
    </lineage>
</organism>
<dbReference type="AlphaFoldDB" id="A0A4C1V243"/>
<name>A0A4C1V243_EUMVA</name>
<proteinExistence type="predicted"/>
<comment type="caution">
    <text evidence="2">The sequence shown here is derived from an EMBL/GenBank/DDBJ whole genome shotgun (WGS) entry which is preliminary data.</text>
</comment>
<dbReference type="Proteomes" id="UP000299102">
    <property type="component" value="Unassembled WGS sequence"/>
</dbReference>
<evidence type="ECO:0000313" key="2">
    <source>
        <dbReference type="EMBL" id="GBP32357.1"/>
    </source>
</evidence>
<gene>
    <name evidence="2" type="ORF">EVAR_25612_1</name>
</gene>
<keyword evidence="3" id="KW-1185">Reference proteome</keyword>
<protein>
    <submittedName>
        <fullName evidence="2">Uncharacterized protein</fullName>
    </submittedName>
</protein>